<keyword evidence="3" id="KW-1185">Reference proteome</keyword>
<keyword evidence="1" id="KW-0812">Transmembrane</keyword>
<feature type="transmembrane region" description="Helical" evidence="1">
    <location>
        <begin position="64"/>
        <end position="84"/>
    </location>
</feature>
<organism evidence="2 3">
    <name type="scientific">Methylobacterium trifolii</name>
    <dbReference type="NCBI Taxonomy" id="1003092"/>
    <lineage>
        <taxon>Bacteria</taxon>
        <taxon>Pseudomonadati</taxon>
        <taxon>Pseudomonadota</taxon>
        <taxon>Alphaproteobacteria</taxon>
        <taxon>Hyphomicrobiales</taxon>
        <taxon>Methylobacteriaceae</taxon>
        <taxon>Methylobacterium</taxon>
    </lineage>
</organism>
<feature type="transmembrane region" description="Helical" evidence="1">
    <location>
        <begin position="39"/>
        <end position="58"/>
    </location>
</feature>
<comment type="caution">
    <text evidence="2">The sequence shown here is derived from an EMBL/GenBank/DDBJ whole genome shotgun (WGS) entry which is preliminary data.</text>
</comment>
<gene>
    <name evidence="2" type="ORF">MPOCJGCO_2206</name>
</gene>
<keyword evidence="1" id="KW-1133">Transmembrane helix</keyword>
<dbReference type="Proteomes" id="UP001055057">
    <property type="component" value="Unassembled WGS sequence"/>
</dbReference>
<protein>
    <submittedName>
        <fullName evidence="2">Uncharacterized protein</fullName>
    </submittedName>
</protein>
<accession>A0ABQ4TZZ6</accession>
<dbReference type="RefSeq" id="WP_238182638.1">
    <property type="nucleotide sequence ID" value="NZ_BPRB01000116.1"/>
</dbReference>
<evidence type="ECO:0000256" key="1">
    <source>
        <dbReference type="SAM" id="Phobius"/>
    </source>
</evidence>
<evidence type="ECO:0000313" key="3">
    <source>
        <dbReference type="Proteomes" id="UP001055057"/>
    </source>
</evidence>
<keyword evidence="1" id="KW-0472">Membrane</keyword>
<dbReference type="EMBL" id="BPRB01000116">
    <property type="protein sequence ID" value="GJE60096.1"/>
    <property type="molecule type" value="Genomic_DNA"/>
</dbReference>
<sequence length="99" mass="10495">MAELFASGRIVELILALVAVEALLLLAVRRVLGRGPAPVLLLANLAAGAALMLALRAGLTQSPWPVVAGWLLAALAAHVTEMVLRLRRERRGRLVADEA</sequence>
<reference evidence="2" key="2">
    <citation type="submission" date="2021-08" db="EMBL/GenBank/DDBJ databases">
        <authorList>
            <person name="Tani A."/>
            <person name="Ola A."/>
            <person name="Ogura Y."/>
            <person name="Katsura K."/>
            <person name="Hayashi T."/>
        </authorList>
    </citation>
    <scope>NUCLEOTIDE SEQUENCE</scope>
    <source>
        <strain evidence="2">DSM 23632</strain>
    </source>
</reference>
<reference evidence="2" key="1">
    <citation type="journal article" date="2021" name="Front. Microbiol.">
        <title>Comprehensive Comparative Genomics and Phenotyping of Methylobacterium Species.</title>
        <authorList>
            <person name="Alessa O."/>
            <person name="Ogura Y."/>
            <person name="Fujitani Y."/>
            <person name="Takami H."/>
            <person name="Hayashi T."/>
            <person name="Sahin N."/>
            <person name="Tani A."/>
        </authorList>
    </citation>
    <scope>NUCLEOTIDE SEQUENCE</scope>
    <source>
        <strain evidence="2">DSM 23632</strain>
    </source>
</reference>
<proteinExistence type="predicted"/>
<evidence type="ECO:0000313" key="2">
    <source>
        <dbReference type="EMBL" id="GJE60096.1"/>
    </source>
</evidence>
<name>A0ABQ4TZZ6_9HYPH</name>
<feature type="transmembrane region" description="Helical" evidence="1">
    <location>
        <begin position="6"/>
        <end position="27"/>
    </location>
</feature>